<keyword evidence="1" id="KW-0472">Membrane</keyword>
<accession>A0A3E2GXN1</accession>
<evidence type="ECO:0000313" key="3">
    <source>
        <dbReference type="Proteomes" id="UP000258309"/>
    </source>
</evidence>
<evidence type="ECO:0000256" key="1">
    <source>
        <dbReference type="SAM" id="Phobius"/>
    </source>
</evidence>
<name>A0A3E2GXN1_SCYLI</name>
<gene>
    <name evidence="2" type="ORF">B7463_g10570</name>
</gene>
<comment type="caution">
    <text evidence="2">The sequence shown here is derived from an EMBL/GenBank/DDBJ whole genome shotgun (WGS) entry which is preliminary data.</text>
</comment>
<sequence length="179" mass="20523">MAHLFKSFKQTYCHLSASDDSTLSPDPQDSPLMGAYSEKPRPIHSSERSMFAIVQASINFLWTIALLLVTVVLLFKRPQEPFREWHETDIESARPFIARTPIKFTTGLYWNDTTGDTTVRVWNEDEPLYVGPRTPDLDAAWDEITLPLDLFITEEEARGIPDIPQGMYRDPKTGNYQVM</sequence>
<reference evidence="2 3" key="1">
    <citation type="submission" date="2018-05" db="EMBL/GenBank/DDBJ databases">
        <title>Draft genome sequence of Scytalidium lignicola DSM 105466, a ubiquitous saprotrophic fungus.</title>
        <authorList>
            <person name="Buettner E."/>
            <person name="Gebauer A.M."/>
            <person name="Hofrichter M."/>
            <person name="Liers C."/>
            <person name="Kellner H."/>
        </authorList>
    </citation>
    <scope>NUCLEOTIDE SEQUENCE [LARGE SCALE GENOMIC DNA]</scope>
    <source>
        <strain evidence="2 3">DSM 105466</strain>
    </source>
</reference>
<evidence type="ECO:0000313" key="2">
    <source>
        <dbReference type="EMBL" id="RFU25777.1"/>
    </source>
</evidence>
<keyword evidence="3" id="KW-1185">Reference proteome</keyword>
<proteinExistence type="predicted"/>
<feature type="transmembrane region" description="Helical" evidence="1">
    <location>
        <begin position="50"/>
        <end position="75"/>
    </location>
</feature>
<protein>
    <submittedName>
        <fullName evidence="2">Uncharacterized protein</fullName>
    </submittedName>
</protein>
<keyword evidence="1" id="KW-0812">Transmembrane</keyword>
<feature type="non-terminal residue" evidence="2">
    <location>
        <position position="179"/>
    </location>
</feature>
<organism evidence="2 3">
    <name type="scientific">Scytalidium lignicola</name>
    <name type="common">Hyphomycete</name>
    <dbReference type="NCBI Taxonomy" id="5539"/>
    <lineage>
        <taxon>Eukaryota</taxon>
        <taxon>Fungi</taxon>
        <taxon>Dikarya</taxon>
        <taxon>Ascomycota</taxon>
        <taxon>Pezizomycotina</taxon>
        <taxon>Leotiomycetes</taxon>
        <taxon>Leotiomycetes incertae sedis</taxon>
        <taxon>Scytalidium</taxon>
    </lineage>
</organism>
<dbReference type="OrthoDB" id="3443637at2759"/>
<feature type="non-terminal residue" evidence="2">
    <location>
        <position position="1"/>
    </location>
</feature>
<dbReference type="EMBL" id="NCSJ02000305">
    <property type="protein sequence ID" value="RFU25777.1"/>
    <property type="molecule type" value="Genomic_DNA"/>
</dbReference>
<dbReference type="AlphaFoldDB" id="A0A3E2GXN1"/>
<dbReference type="Proteomes" id="UP000258309">
    <property type="component" value="Unassembled WGS sequence"/>
</dbReference>
<keyword evidence="1" id="KW-1133">Transmembrane helix</keyword>